<dbReference type="EMBL" id="BARW01002946">
    <property type="protein sequence ID" value="GAI61630.1"/>
    <property type="molecule type" value="Genomic_DNA"/>
</dbReference>
<dbReference type="CDD" id="cd18092">
    <property type="entry name" value="SpoU-like_TrmH"/>
    <property type="match status" value="1"/>
</dbReference>
<protein>
    <recommendedName>
        <fullName evidence="7">tRNA/rRNA methyltransferase SpoU type domain-containing protein</fullName>
    </recommendedName>
</protein>
<evidence type="ECO:0000256" key="6">
    <source>
        <dbReference type="ARBA" id="ARBA00022884"/>
    </source>
</evidence>
<evidence type="ECO:0000313" key="8">
    <source>
        <dbReference type="EMBL" id="GAI61630.1"/>
    </source>
</evidence>
<dbReference type="Gene3D" id="3.40.1280.10">
    <property type="match status" value="1"/>
</dbReference>
<keyword evidence="2" id="KW-0489">Methyltransferase</keyword>
<evidence type="ECO:0000256" key="1">
    <source>
        <dbReference type="ARBA" id="ARBA00022555"/>
    </source>
</evidence>
<keyword evidence="1" id="KW-0820">tRNA-binding</keyword>
<accession>X1REP8</accession>
<keyword evidence="3" id="KW-0808">Transferase</keyword>
<gene>
    <name evidence="8" type="ORF">S12H4_07832</name>
</gene>
<dbReference type="PANTHER" id="PTHR43453">
    <property type="entry name" value="RRNA METHYLASE-LIKE"/>
    <property type="match status" value="1"/>
</dbReference>
<reference evidence="8" key="1">
    <citation type="journal article" date="2014" name="Front. Microbiol.">
        <title>High frequency of phylogenetically diverse reductive dehalogenase-homologous genes in deep subseafloor sedimentary metagenomes.</title>
        <authorList>
            <person name="Kawai M."/>
            <person name="Futagami T."/>
            <person name="Toyoda A."/>
            <person name="Takaki Y."/>
            <person name="Nishi S."/>
            <person name="Hori S."/>
            <person name="Arai W."/>
            <person name="Tsubouchi T."/>
            <person name="Morono Y."/>
            <person name="Uchiyama I."/>
            <person name="Ito T."/>
            <person name="Fujiyama A."/>
            <person name="Inagaki F."/>
            <person name="Takami H."/>
        </authorList>
    </citation>
    <scope>NUCLEOTIDE SEQUENCE</scope>
    <source>
        <strain evidence="8">Expedition CK06-06</strain>
    </source>
</reference>
<sequence length="225" mass="25878">MEDVLIKFLSGFVTKNRIQLFNRVLSDRTRYISVVLEDLYQPHNASAVLRTCDCFGIQDVHIIENRNKYTVNPNVALGSSKWLNLVKYNKKDNNTLPAFKKLRKAGYRIVATTPHVNEVTLDEFDLEKGKTALLFGTELNGLSDTAINNVDEFLKIPMFGFTESYNISVSVAIVLYHLVNDLKKSNIHWQLSDEEKKSVKLDWLRKSIKMSSYLEKEFLLKTKSP</sequence>
<keyword evidence="6" id="KW-0694">RNA-binding</keyword>
<dbReference type="HAMAP" id="MF_02060">
    <property type="entry name" value="tRNA_methyltr_TrmH"/>
    <property type="match status" value="1"/>
</dbReference>
<dbReference type="InterPro" id="IPR001537">
    <property type="entry name" value="SpoU_MeTrfase"/>
</dbReference>
<comment type="caution">
    <text evidence="8">The sequence shown here is derived from an EMBL/GenBank/DDBJ whole genome shotgun (WGS) entry which is preliminary data.</text>
</comment>
<dbReference type="Pfam" id="PF00588">
    <property type="entry name" value="SpoU_methylase"/>
    <property type="match status" value="1"/>
</dbReference>
<dbReference type="AlphaFoldDB" id="X1REP8"/>
<dbReference type="InterPro" id="IPR029026">
    <property type="entry name" value="tRNA_m1G_MTases_N"/>
</dbReference>
<evidence type="ECO:0000256" key="5">
    <source>
        <dbReference type="ARBA" id="ARBA00022694"/>
    </source>
</evidence>
<keyword evidence="5" id="KW-0819">tRNA processing</keyword>
<evidence type="ECO:0000256" key="3">
    <source>
        <dbReference type="ARBA" id="ARBA00022679"/>
    </source>
</evidence>
<dbReference type="InterPro" id="IPR029028">
    <property type="entry name" value="Alpha/beta_knot_MTases"/>
</dbReference>
<evidence type="ECO:0000256" key="2">
    <source>
        <dbReference type="ARBA" id="ARBA00022603"/>
    </source>
</evidence>
<evidence type="ECO:0000256" key="4">
    <source>
        <dbReference type="ARBA" id="ARBA00022691"/>
    </source>
</evidence>
<organism evidence="8">
    <name type="scientific">marine sediment metagenome</name>
    <dbReference type="NCBI Taxonomy" id="412755"/>
    <lineage>
        <taxon>unclassified sequences</taxon>
        <taxon>metagenomes</taxon>
        <taxon>ecological metagenomes</taxon>
    </lineage>
</organism>
<dbReference type="GO" id="GO:0008173">
    <property type="term" value="F:RNA methyltransferase activity"/>
    <property type="evidence" value="ECO:0007669"/>
    <property type="project" value="InterPro"/>
</dbReference>
<feature type="domain" description="tRNA/rRNA methyltransferase SpoU type" evidence="7">
    <location>
        <begin position="32"/>
        <end position="176"/>
    </location>
</feature>
<dbReference type="GO" id="GO:0000049">
    <property type="term" value="F:tRNA binding"/>
    <property type="evidence" value="ECO:0007669"/>
    <property type="project" value="UniProtKB-KW"/>
</dbReference>
<dbReference type="PANTHER" id="PTHR43453:SF1">
    <property type="entry name" value="TRNA_RRNA METHYLTRANSFERASE SPOU TYPE DOMAIN-CONTAINING PROTEIN"/>
    <property type="match status" value="1"/>
</dbReference>
<keyword evidence="4" id="KW-0949">S-adenosyl-L-methionine</keyword>
<dbReference type="GO" id="GO:0002938">
    <property type="term" value="P:tRNA guanine ribose methylation"/>
    <property type="evidence" value="ECO:0007669"/>
    <property type="project" value="TreeGrafter"/>
</dbReference>
<dbReference type="SUPFAM" id="SSF75217">
    <property type="entry name" value="alpha/beta knot"/>
    <property type="match status" value="1"/>
</dbReference>
<proteinExistence type="inferred from homology"/>
<dbReference type="InterPro" id="IPR033671">
    <property type="entry name" value="TrmH"/>
</dbReference>
<name>X1REP8_9ZZZZ</name>
<evidence type="ECO:0000259" key="7">
    <source>
        <dbReference type="Pfam" id="PF00588"/>
    </source>
</evidence>